<evidence type="ECO:0000256" key="2">
    <source>
        <dbReference type="ARBA" id="ARBA00022737"/>
    </source>
</evidence>
<dbReference type="PANTHER" id="PTHR47447:SF17">
    <property type="entry name" value="OS12G0638900 PROTEIN"/>
    <property type="match status" value="1"/>
</dbReference>
<dbReference type="PROSITE" id="PS51375">
    <property type="entry name" value="PPR"/>
    <property type="match status" value="3"/>
</dbReference>
<dbReference type="SUPFAM" id="SSF81901">
    <property type="entry name" value="HCP-like"/>
    <property type="match status" value="1"/>
</dbReference>
<dbReference type="Proteomes" id="UP000652761">
    <property type="component" value="Unassembled WGS sequence"/>
</dbReference>
<comment type="caution">
    <text evidence="4">The sequence shown here is derived from an EMBL/GenBank/DDBJ whole genome shotgun (WGS) entry which is preliminary data.</text>
</comment>
<organism evidence="4 5">
    <name type="scientific">Colocasia esculenta</name>
    <name type="common">Wild taro</name>
    <name type="synonym">Arum esculentum</name>
    <dbReference type="NCBI Taxonomy" id="4460"/>
    <lineage>
        <taxon>Eukaryota</taxon>
        <taxon>Viridiplantae</taxon>
        <taxon>Streptophyta</taxon>
        <taxon>Embryophyta</taxon>
        <taxon>Tracheophyta</taxon>
        <taxon>Spermatophyta</taxon>
        <taxon>Magnoliopsida</taxon>
        <taxon>Liliopsida</taxon>
        <taxon>Araceae</taxon>
        <taxon>Aroideae</taxon>
        <taxon>Colocasieae</taxon>
        <taxon>Colocasia</taxon>
    </lineage>
</organism>
<evidence type="ECO:0000313" key="4">
    <source>
        <dbReference type="EMBL" id="MQL78901.1"/>
    </source>
</evidence>
<dbReference type="InterPro" id="IPR011990">
    <property type="entry name" value="TPR-like_helical_dom_sf"/>
</dbReference>
<feature type="repeat" description="PPR" evidence="3">
    <location>
        <begin position="222"/>
        <end position="260"/>
    </location>
</feature>
<dbReference type="Gene3D" id="1.25.40.10">
    <property type="entry name" value="Tetratricopeptide repeat domain"/>
    <property type="match status" value="2"/>
</dbReference>
<dbReference type="OrthoDB" id="185373at2759"/>
<reference evidence="4" key="1">
    <citation type="submission" date="2017-07" db="EMBL/GenBank/DDBJ databases">
        <title>Taro Niue Genome Assembly and Annotation.</title>
        <authorList>
            <person name="Atibalentja N."/>
            <person name="Keating K."/>
            <person name="Fields C.J."/>
        </authorList>
    </citation>
    <scope>NUCLEOTIDE SEQUENCE</scope>
    <source>
        <strain evidence="4">Niue_2</strain>
        <tissue evidence="4">Leaf</tissue>
    </source>
</reference>
<protein>
    <recommendedName>
        <fullName evidence="6">Pentatricopeptide repeat-containing protein</fullName>
    </recommendedName>
</protein>
<comment type="similarity">
    <text evidence="1">Belongs to the PPR family. P subfamily.</text>
</comment>
<proteinExistence type="inferred from homology"/>
<dbReference type="PANTHER" id="PTHR47447">
    <property type="entry name" value="OS03G0856100 PROTEIN"/>
    <property type="match status" value="1"/>
</dbReference>
<dbReference type="Pfam" id="PF13812">
    <property type="entry name" value="PPR_3"/>
    <property type="match status" value="1"/>
</dbReference>
<dbReference type="InterPro" id="IPR002885">
    <property type="entry name" value="PPR_rpt"/>
</dbReference>
<sequence>MRGVLIRKTLLSPASQQAAGLPESSSFWSTASSALALQPEFFSISNFPERNQGKPRLFSPRDEHKKVVLFGLGRWYSSGESDLNKAKVASGCNGSAAKVMGFKHYHANEVASRCPNSVSERMRHGANAIGIDDLVSSNIKQSGVKVSPEFVVEVLKKLSNAGTLALSFFRWVEKQQGFRHSTECYHHLIEALGKIKQYVRAKNTREAEIFLDMRRWKQFAPDLKTYTILLEGWGSMTDLCRKVDEAIKIFDGMRARNLKPSPHIYCILINELGAEKRLFEALEYFELSKASGLAPDIPMYNAVVGAYCWVHQFEKSYKAYRTEEAYLVFQRMARESGCEPGLNTYTMIVRMFCNEERLDMALKVWQQMSEKGVLPCMHMYSVLINGLLCGHRLEEACEYFQEMLGRGLRPPGLLYGNLKQALIDGGKEDLAIHMGTKLDRVITRIMRSSLLIRKDACSLFEV</sequence>
<dbReference type="EMBL" id="NMUH01000423">
    <property type="protein sequence ID" value="MQL78901.1"/>
    <property type="molecule type" value="Genomic_DNA"/>
</dbReference>
<dbReference type="Pfam" id="PF13041">
    <property type="entry name" value="PPR_2"/>
    <property type="match status" value="1"/>
</dbReference>
<accession>A0A843U5V0</accession>
<evidence type="ECO:0000256" key="1">
    <source>
        <dbReference type="ARBA" id="ARBA00007626"/>
    </source>
</evidence>
<name>A0A843U5V0_COLES</name>
<gene>
    <name evidence="4" type="ORF">Taro_011356</name>
</gene>
<keyword evidence="5" id="KW-1185">Reference proteome</keyword>
<evidence type="ECO:0000313" key="5">
    <source>
        <dbReference type="Proteomes" id="UP000652761"/>
    </source>
</evidence>
<evidence type="ECO:0000256" key="3">
    <source>
        <dbReference type="PROSITE-ProRule" id="PRU00708"/>
    </source>
</evidence>
<dbReference type="NCBIfam" id="TIGR00756">
    <property type="entry name" value="PPR"/>
    <property type="match status" value="3"/>
</dbReference>
<feature type="repeat" description="PPR" evidence="3">
    <location>
        <begin position="341"/>
        <end position="375"/>
    </location>
</feature>
<evidence type="ECO:0008006" key="6">
    <source>
        <dbReference type="Google" id="ProtNLM"/>
    </source>
</evidence>
<dbReference type="AlphaFoldDB" id="A0A843U5V0"/>
<feature type="repeat" description="PPR" evidence="3">
    <location>
        <begin position="376"/>
        <end position="410"/>
    </location>
</feature>
<keyword evidence="2" id="KW-0677">Repeat</keyword>